<dbReference type="OrthoDB" id="10260134at2759"/>
<sequence length="119" mass="13180">MGTIYWPPSAVPLQTLILSFVVWQMGTFGITIGYHRLYSHRAFRASLGVRMMLAAMGSSAFQGSIKPGGASLLRKYSTFPEKDKCLDASWAFGGGLNNHSRAAKRQMRALRVAKIQRDD</sequence>
<evidence type="ECO:0000256" key="7">
    <source>
        <dbReference type="ARBA" id="ARBA00023002"/>
    </source>
</evidence>
<comment type="domain">
    <text evidence="11">The histidine box domains are involved in binding the catalytic metal ions.</text>
</comment>
<dbReference type="GO" id="GO:0005506">
    <property type="term" value="F:iron ion binding"/>
    <property type="evidence" value="ECO:0007669"/>
    <property type="project" value="TreeGrafter"/>
</dbReference>
<organism evidence="13 14">
    <name type="scientific">Sphagnurus paluster</name>
    <dbReference type="NCBI Taxonomy" id="117069"/>
    <lineage>
        <taxon>Eukaryota</taxon>
        <taxon>Fungi</taxon>
        <taxon>Dikarya</taxon>
        <taxon>Basidiomycota</taxon>
        <taxon>Agaricomycotina</taxon>
        <taxon>Agaricomycetes</taxon>
        <taxon>Agaricomycetidae</taxon>
        <taxon>Agaricales</taxon>
        <taxon>Tricholomatineae</taxon>
        <taxon>Lyophyllaceae</taxon>
        <taxon>Sphagnurus</taxon>
    </lineage>
</organism>
<comment type="caution">
    <text evidence="13">The sequence shown here is derived from an EMBL/GenBank/DDBJ whole genome shotgun (WGS) entry which is preliminary data.</text>
</comment>
<keyword evidence="5" id="KW-0276">Fatty acid metabolism</keyword>
<evidence type="ECO:0000256" key="5">
    <source>
        <dbReference type="ARBA" id="ARBA00022832"/>
    </source>
</evidence>
<evidence type="ECO:0000256" key="8">
    <source>
        <dbReference type="ARBA" id="ARBA00023098"/>
    </source>
</evidence>
<dbReference type="AlphaFoldDB" id="A0A9P7K5F7"/>
<feature type="transmembrane region" description="Helical" evidence="12">
    <location>
        <begin position="12"/>
        <end position="34"/>
    </location>
</feature>
<comment type="similarity">
    <text evidence="2 11">Belongs to the fatty acid desaturase type 1 family.</text>
</comment>
<name>A0A9P7K5F7_9AGAR</name>
<keyword evidence="9 12" id="KW-0472">Membrane</keyword>
<dbReference type="GO" id="GO:0004768">
    <property type="term" value="F:stearoyl-CoA 9-desaturase activity"/>
    <property type="evidence" value="ECO:0007669"/>
    <property type="project" value="TreeGrafter"/>
</dbReference>
<keyword evidence="4 11" id="KW-0812">Transmembrane</keyword>
<accession>A0A9P7K5F7</accession>
<dbReference type="GO" id="GO:0005789">
    <property type="term" value="C:endoplasmic reticulum membrane"/>
    <property type="evidence" value="ECO:0007669"/>
    <property type="project" value="TreeGrafter"/>
</dbReference>
<keyword evidence="8" id="KW-0443">Lipid metabolism</keyword>
<keyword evidence="6 12" id="KW-1133">Transmembrane helix</keyword>
<keyword evidence="7 11" id="KW-0560">Oxidoreductase</keyword>
<dbReference type="InterPro" id="IPR015876">
    <property type="entry name" value="Acyl-CoA_DS"/>
</dbReference>
<reference evidence="13" key="2">
    <citation type="submission" date="2021-10" db="EMBL/GenBank/DDBJ databases">
        <title>Phylogenomics reveals ancestral predisposition of the termite-cultivated fungus Termitomyces towards a domesticated lifestyle.</title>
        <authorList>
            <person name="Auxier B."/>
            <person name="Grum-Grzhimaylo A."/>
            <person name="Cardenas M.E."/>
            <person name="Lodge J.D."/>
            <person name="Laessoe T."/>
            <person name="Pedersen O."/>
            <person name="Smith M.E."/>
            <person name="Kuyper T.W."/>
            <person name="Franco-Molano E.A."/>
            <person name="Baroni T.J."/>
            <person name="Aanen D.K."/>
        </authorList>
    </citation>
    <scope>NUCLEOTIDE SEQUENCE</scope>
    <source>
        <strain evidence="13">D49</strain>
    </source>
</reference>
<dbReference type="EMBL" id="JABCKI010005813">
    <property type="protein sequence ID" value="KAG5637648.1"/>
    <property type="molecule type" value="Genomic_DNA"/>
</dbReference>
<comment type="subcellular location">
    <subcellularLocation>
        <location evidence="1">Membrane</location>
        <topology evidence="1">Multi-pass membrane protein</topology>
    </subcellularLocation>
</comment>
<dbReference type="Proteomes" id="UP000717328">
    <property type="component" value="Unassembled WGS sequence"/>
</dbReference>
<comment type="cofactor">
    <cofactor evidence="11">
        <name>Fe(2+)</name>
        <dbReference type="ChEBI" id="CHEBI:29033"/>
    </cofactor>
</comment>
<evidence type="ECO:0000313" key="14">
    <source>
        <dbReference type="Proteomes" id="UP000717328"/>
    </source>
</evidence>
<evidence type="ECO:0000256" key="1">
    <source>
        <dbReference type="ARBA" id="ARBA00004141"/>
    </source>
</evidence>
<evidence type="ECO:0000256" key="12">
    <source>
        <dbReference type="SAM" id="Phobius"/>
    </source>
</evidence>
<evidence type="ECO:0000256" key="2">
    <source>
        <dbReference type="ARBA" id="ARBA00009295"/>
    </source>
</evidence>
<gene>
    <name evidence="13" type="ORF">H0H81_003725</name>
</gene>
<evidence type="ECO:0000256" key="3">
    <source>
        <dbReference type="ARBA" id="ARBA00022516"/>
    </source>
</evidence>
<keyword evidence="10 11" id="KW-0275">Fatty acid biosynthesis</keyword>
<keyword evidence="3 11" id="KW-0444">Lipid biosynthesis</keyword>
<evidence type="ECO:0000256" key="6">
    <source>
        <dbReference type="ARBA" id="ARBA00022989"/>
    </source>
</evidence>
<evidence type="ECO:0000256" key="10">
    <source>
        <dbReference type="ARBA" id="ARBA00023160"/>
    </source>
</evidence>
<dbReference type="GO" id="GO:0006636">
    <property type="term" value="P:unsaturated fatty acid biosynthetic process"/>
    <property type="evidence" value="ECO:0007669"/>
    <property type="project" value="TreeGrafter"/>
</dbReference>
<dbReference type="PANTHER" id="PTHR11351:SF31">
    <property type="entry name" value="DESATURASE 1, ISOFORM A-RELATED"/>
    <property type="match status" value="1"/>
</dbReference>
<evidence type="ECO:0000313" key="13">
    <source>
        <dbReference type="EMBL" id="KAG5637648.1"/>
    </source>
</evidence>
<protein>
    <submittedName>
        <fullName evidence="13">Uncharacterized protein</fullName>
    </submittedName>
</protein>
<dbReference type="PANTHER" id="PTHR11351">
    <property type="entry name" value="ACYL-COA DESATURASE"/>
    <property type="match status" value="1"/>
</dbReference>
<evidence type="ECO:0000256" key="11">
    <source>
        <dbReference type="RuleBase" id="RU000581"/>
    </source>
</evidence>
<evidence type="ECO:0000256" key="9">
    <source>
        <dbReference type="ARBA" id="ARBA00023136"/>
    </source>
</evidence>
<evidence type="ECO:0000256" key="4">
    <source>
        <dbReference type="ARBA" id="ARBA00022692"/>
    </source>
</evidence>
<reference evidence="13" key="1">
    <citation type="submission" date="2021-02" db="EMBL/GenBank/DDBJ databases">
        <authorList>
            <person name="Nieuwenhuis M."/>
            <person name="Van De Peppel L.J.J."/>
        </authorList>
    </citation>
    <scope>NUCLEOTIDE SEQUENCE</scope>
    <source>
        <strain evidence="13">D49</strain>
    </source>
</reference>
<dbReference type="PRINTS" id="PR00075">
    <property type="entry name" value="FACDDSATRASE"/>
</dbReference>
<proteinExistence type="inferred from homology"/>
<keyword evidence="14" id="KW-1185">Reference proteome</keyword>